<evidence type="ECO:0000313" key="2">
    <source>
        <dbReference type="Proteomes" id="UP000004994"/>
    </source>
</evidence>
<dbReference type="EnsemblPlants" id="Solyc01g104890.3.1">
    <property type="protein sequence ID" value="Solyc01g104890.3.1"/>
    <property type="gene ID" value="Solyc01g104890.3"/>
</dbReference>
<name>A0A3Q7EQM4_SOLLC</name>
<keyword evidence="2" id="KW-1185">Reference proteome</keyword>
<protein>
    <submittedName>
        <fullName evidence="1">Uncharacterized protein</fullName>
    </submittedName>
</protein>
<evidence type="ECO:0000313" key="1">
    <source>
        <dbReference type="EnsemblPlants" id="Solyc01g104890.3.1"/>
    </source>
</evidence>
<dbReference type="Gramene" id="Solyc01g104890.3.1">
    <property type="protein sequence ID" value="Solyc01g104890.3.1"/>
    <property type="gene ID" value="Solyc01g104890.3"/>
</dbReference>
<sequence length="96" mass="11398">MFGSILIGYHFVKMYGLFGVLPERYSWTILGQQQFWAFAPIFSSQFIPLHFSDDPPRELAAKRRKMTKFFAFEKMHRHSGERMWDQLSRCTSSRSV</sequence>
<dbReference type="PaxDb" id="4081-Solyc01g104890.2.1"/>
<proteinExistence type="predicted"/>
<dbReference type="Proteomes" id="UP000004994">
    <property type="component" value="Chromosome 1"/>
</dbReference>
<dbReference type="InParanoid" id="A0A3Q7EQM4"/>
<accession>A0A3Q7EQM4</accession>
<organism evidence="1">
    <name type="scientific">Solanum lycopersicum</name>
    <name type="common">Tomato</name>
    <name type="synonym">Lycopersicon esculentum</name>
    <dbReference type="NCBI Taxonomy" id="4081"/>
    <lineage>
        <taxon>Eukaryota</taxon>
        <taxon>Viridiplantae</taxon>
        <taxon>Streptophyta</taxon>
        <taxon>Embryophyta</taxon>
        <taxon>Tracheophyta</taxon>
        <taxon>Spermatophyta</taxon>
        <taxon>Magnoliopsida</taxon>
        <taxon>eudicotyledons</taxon>
        <taxon>Gunneridae</taxon>
        <taxon>Pentapetalae</taxon>
        <taxon>asterids</taxon>
        <taxon>lamiids</taxon>
        <taxon>Solanales</taxon>
        <taxon>Solanaceae</taxon>
        <taxon>Solanoideae</taxon>
        <taxon>Solaneae</taxon>
        <taxon>Solanum</taxon>
        <taxon>Solanum subgen. Lycopersicon</taxon>
    </lineage>
</organism>
<reference evidence="1" key="1">
    <citation type="journal article" date="2012" name="Nature">
        <title>The tomato genome sequence provides insights into fleshy fruit evolution.</title>
        <authorList>
            <consortium name="Tomato Genome Consortium"/>
        </authorList>
    </citation>
    <scope>NUCLEOTIDE SEQUENCE [LARGE SCALE GENOMIC DNA]</scope>
    <source>
        <strain evidence="1">cv. Heinz 1706</strain>
    </source>
</reference>
<reference evidence="1" key="2">
    <citation type="submission" date="2019-01" db="UniProtKB">
        <authorList>
            <consortium name="EnsemblPlants"/>
        </authorList>
    </citation>
    <scope>IDENTIFICATION</scope>
    <source>
        <strain evidence="1">cv. Heinz 1706</strain>
    </source>
</reference>
<dbReference type="AlphaFoldDB" id="A0A3Q7EQM4"/>